<dbReference type="SUPFAM" id="SSF50985">
    <property type="entry name" value="RCC1/BLIP-II"/>
    <property type="match status" value="1"/>
</dbReference>
<dbReference type="Gene3D" id="2.130.10.30">
    <property type="entry name" value="Regulator of chromosome condensation 1/beta-lactamase-inhibitor protein II"/>
    <property type="match status" value="1"/>
</dbReference>
<dbReference type="Proteomes" id="UP000469440">
    <property type="component" value="Unassembled WGS sequence"/>
</dbReference>
<dbReference type="InterPro" id="IPR009091">
    <property type="entry name" value="RCC1/BLIP-II"/>
</dbReference>
<dbReference type="PROSITE" id="PS50012">
    <property type="entry name" value="RCC1_3"/>
    <property type="match status" value="1"/>
</dbReference>
<accession>A0A6N8I234</accession>
<reference evidence="1 2" key="1">
    <citation type="submission" date="2019-09" db="EMBL/GenBank/DDBJ databases">
        <title>Genome sequence of Clostridium sp. EA1.</title>
        <authorList>
            <person name="Poehlein A."/>
            <person name="Bengelsdorf F.R."/>
            <person name="Daniel R."/>
        </authorList>
    </citation>
    <scope>NUCLEOTIDE SEQUENCE [LARGE SCALE GENOMIC DNA]</scope>
    <source>
        <strain evidence="1 2">EA1</strain>
    </source>
</reference>
<evidence type="ECO:0000313" key="2">
    <source>
        <dbReference type="Proteomes" id="UP000469440"/>
    </source>
</evidence>
<dbReference type="EMBL" id="VWXL01000078">
    <property type="protein sequence ID" value="MVB11988.1"/>
    <property type="molecule type" value="Genomic_DNA"/>
</dbReference>
<name>A0A6N8I234_9FIRM</name>
<organism evidence="1 2">
    <name type="scientific">Caproicibacter fermentans</name>
    <dbReference type="NCBI Taxonomy" id="2576756"/>
    <lineage>
        <taxon>Bacteria</taxon>
        <taxon>Bacillati</taxon>
        <taxon>Bacillota</taxon>
        <taxon>Clostridia</taxon>
        <taxon>Eubacteriales</taxon>
        <taxon>Acutalibacteraceae</taxon>
        <taxon>Caproicibacter</taxon>
    </lineage>
</organism>
<protein>
    <submittedName>
        <fullName evidence="1">Uncharacterized protein</fullName>
    </submittedName>
</protein>
<sequence length="195" mass="20218">MDNVVSVSCDGETAAIKTDGSLWTWGTSASGDSAPTKLMDGVAAVSCGDGYVVGDTSGYTNGFTIIVKTDGSVLAYGENDKGQLGNGVMSNTVNKTTPVKISFSATSTASNAVKIDTGNTLTVKAGKTYQFKLTADSKPTFVSGNSKVFTVTYKGHTGNNYFYQVKAVGKAGQGTGFYLNSYKTPVTVAMISKSQ</sequence>
<dbReference type="Pfam" id="PF00415">
    <property type="entry name" value="RCC1"/>
    <property type="match status" value="1"/>
</dbReference>
<gene>
    <name evidence="1" type="ORF">CAFE_27170</name>
</gene>
<keyword evidence="2" id="KW-1185">Reference proteome</keyword>
<dbReference type="RefSeq" id="WP_166525144.1">
    <property type="nucleotide sequence ID" value="NZ_VWXL01000078.1"/>
</dbReference>
<dbReference type="InterPro" id="IPR000408">
    <property type="entry name" value="Reg_chr_condens"/>
</dbReference>
<evidence type="ECO:0000313" key="1">
    <source>
        <dbReference type="EMBL" id="MVB11988.1"/>
    </source>
</evidence>
<proteinExistence type="predicted"/>
<comment type="caution">
    <text evidence="1">The sequence shown here is derived from an EMBL/GenBank/DDBJ whole genome shotgun (WGS) entry which is preliminary data.</text>
</comment>
<dbReference type="AlphaFoldDB" id="A0A6N8I234"/>